<evidence type="ECO:0000313" key="3">
    <source>
        <dbReference type="Proteomes" id="UP000266934"/>
    </source>
</evidence>
<dbReference type="Proteomes" id="UP000266934">
    <property type="component" value="Chromosome"/>
</dbReference>
<evidence type="ECO:0000313" key="2">
    <source>
        <dbReference type="EMBL" id="BBF94165.1"/>
    </source>
</evidence>
<feature type="chain" id="PRO_5016906317" evidence="1">
    <location>
        <begin position="24"/>
        <end position="190"/>
    </location>
</feature>
<proteinExistence type="predicted"/>
<dbReference type="KEGG" id="blag:BLTE_28500"/>
<dbReference type="AlphaFoldDB" id="A0A348G3N2"/>
<protein>
    <submittedName>
        <fullName evidence="2">Uncharacterized protein</fullName>
    </submittedName>
</protein>
<feature type="signal peptide" evidence="1">
    <location>
        <begin position="1"/>
        <end position="23"/>
    </location>
</feature>
<organism evidence="2 3">
    <name type="scientific">Blastochloris tepida</name>
    <dbReference type="NCBI Taxonomy" id="2233851"/>
    <lineage>
        <taxon>Bacteria</taxon>
        <taxon>Pseudomonadati</taxon>
        <taxon>Pseudomonadota</taxon>
        <taxon>Alphaproteobacteria</taxon>
        <taxon>Hyphomicrobiales</taxon>
        <taxon>Blastochloridaceae</taxon>
        <taxon>Blastochloris</taxon>
    </lineage>
</organism>
<sequence length="190" mass="19887">MIGFLTPGRAAACSLAMVLTTAAATLAPAGRTLAAEGTWRLLRTPDPRGGADLVSSVKIADTLRSGPDFAAMMVRCGHGGLDVVLALIVPIPPRDRPQIEWRLDDRPPVKAKAAVLLPPTTVGLMPEDAAVFLQAATRARRAAFRIVNDGAEVTAGEVDLGDFPAMIQDLSVQCRLASEFGSAPAPRPAQ</sequence>
<gene>
    <name evidence="2" type="ORF">BLTE_28500</name>
</gene>
<dbReference type="RefSeq" id="WP_126401303.1">
    <property type="nucleotide sequence ID" value="NZ_AP018907.1"/>
</dbReference>
<evidence type="ECO:0000256" key="1">
    <source>
        <dbReference type="SAM" id="SignalP"/>
    </source>
</evidence>
<dbReference type="EMBL" id="AP018907">
    <property type="protein sequence ID" value="BBF94165.1"/>
    <property type="molecule type" value="Genomic_DNA"/>
</dbReference>
<name>A0A348G3N2_9HYPH</name>
<reference evidence="2 3" key="1">
    <citation type="submission" date="2018-08" db="EMBL/GenBank/DDBJ databases">
        <title>Complete genome sequencing of Blastochloris tepida GI.</title>
        <authorList>
            <person name="Tsukatani Y."/>
            <person name="Mori H."/>
        </authorList>
    </citation>
    <scope>NUCLEOTIDE SEQUENCE [LARGE SCALE GENOMIC DNA]</scope>
    <source>
        <strain evidence="2 3">GI</strain>
    </source>
</reference>
<keyword evidence="3" id="KW-1185">Reference proteome</keyword>
<dbReference type="OrthoDB" id="7961388at2"/>
<accession>A0A348G3N2</accession>
<keyword evidence="1" id="KW-0732">Signal</keyword>